<dbReference type="PRINTS" id="PR00080">
    <property type="entry name" value="SDRFAMILY"/>
</dbReference>
<dbReference type="Pfam" id="PF00106">
    <property type="entry name" value="adh_short"/>
    <property type="match status" value="1"/>
</dbReference>
<accession>A0ABU0SZT2</accession>
<organism evidence="5 6">
    <name type="scientific">Streptomyces umbrinus</name>
    <dbReference type="NCBI Taxonomy" id="67370"/>
    <lineage>
        <taxon>Bacteria</taxon>
        <taxon>Bacillati</taxon>
        <taxon>Actinomycetota</taxon>
        <taxon>Actinomycetes</taxon>
        <taxon>Kitasatosporales</taxon>
        <taxon>Streptomycetaceae</taxon>
        <taxon>Streptomyces</taxon>
        <taxon>Streptomyces phaeochromogenes group</taxon>
    </lineage>
</organism>
<name>A0ABU0SZT2_9ACTN</name>
<evidence type="ECO:0000256" key="3">
    <source>
        <dbReference type="RuleBase" id="RU000363"/>
    </source>
</evidence>
<dbReference type="InterPro" id="IPR036291">
    <property type="entry name" value="NAD(P)-bd_dom_sf"/>
</dbReference>
<evidence type="ECO:0000313" key="5">
    <source>
        <dbReference type="EMBL" id="MDQ1028241.1"/>
    </source>
</evidence>
<evidence type="ECO:0000256" key="1">
    <source>
        <dbReference type="ARBA" id="ARBA00006484"/>
    </source>
</evidence>
<dbReference type="InterPro" id="IPR020904">
    <property type="entry name" value="Sc_DH/Rdtase_CS"/>
</dbReference>
<evidence type="ECO:0000313" key="6">
    <source>
        <dbReference type="Proteomes" id="UP001230328"/>
    </source>
</evidence>
<dbReference type="PROSITE" id="PS00061">
    <property type="entry name" value="ADH_SHORT"/>
    <property type="match status" value="1"/>
</dbReference>
<dbReference type="RefSeq" id="WP_307523466.1">
    <property type="nucleotide sequence ID" value="NZ_JAUSZI010000002.1"/>
</dbReference>
<evidence type="ECO:0000256" key="2">
    <source>
        <dbReference type="ARBA" id="ARBA00023002"/>
    </source>
</evidence>
<dbReference type="SMART" id="SM00822">
    <property type="entry name" value="PKS_KR"/>
    <property type="match status" value="1"/>
</dbReference>
<proteinExistence type="inferred from homology"/>
<dbReference type="Proteomes" id="UP001230328">
    <property type="component" value="Unassembled WGS sequence"/>
</dbReference>
<dbReference type="InterPro" id="IPR057326">
    <property type="entry name" value="KR_dom"/>
</dbReference>
<comment type="caution">
    <text evidence="5">The sequence shown here is derived from an EMBL/GenBank/DDBJ whole genome shotgun (WGS) entry which is preliminary data.</text>
</comment>
<dbReference type="InterPro" id="IPR002347">
    <property type="entry name" value="SDR_fam"/>
</dbReference>
<dbReference type="PANTHER" id="PTHR43976:SF16">
    <property type="entry name" value="SHORT-CHAIN DEHYDROGENASE_REDUCTASE FAMILY PROTEIN"/>
    <property type="match status" value="1"/>
</dbReference>
<dbReference type="PANTHER" id="PTHR43976">
    <property type="entry name" value="SHORT CHAIN DEHYDROGENASE"/>
    <property type="match status" value="1"/>
</dbReference>
<dbReference type="PRINTS" id="PR00081">
    <property type="entry name" value="GDHRDH"/>
</dbReference>
<keyword evidence="6" id="KW-1185">Reference proteome</keyword>
<evidence type="ECO:0000259" key="4">
    <source>
        <dbReference type="SMART" id="SM00822"/>
    </source>
</evidence>
<protein>
    <submittedName>
        <fullName evidence="5">NAD(P)-dependent dehydrogenase (Short-subunit alcohol dehydrogenase family)</fullName>
    </submittedName>
</protein>
<dbReference type="InterPro" id="IPR051911">
    <property type="entry name" value="SDR_oxidoreductase"/>
</dbReference>
<gene>
    <name evidence="5" type="ORF">QF035_005823</name>
</gene>
<dbReference type="Gene3D" id="3.40.50.720">
    <property type="entry name" value="NAD(P)-binding Rossmann-like Domain"/>
    <property type="match status" value="1"/>
</dbReference>
<reference evidence="5 6" key="1">
    <citation type="submission" date="2023-07" db="EMBL/GenBank/DDBJ databases">
        <title>Comparative genomics of wheat-associated soil bacteria to identify genetic determinants of phenazine resistance.</title>
        <authorList>
            <person name="Mouncey N."/>
        </authorList>
    </citation>
    <scope>NUCLEOTIDE SEQUENCE [LARGE SCALE GENOMIC DNA]</scope>
    <source>
        <strain evidence="5 6">V2I4</strain>
    </source>
</reference>
<dbReference type="CDD" id="cd05374">
    <property type="entry name" value="17beta-HSD-like_SDR_c"/>
    <property type="match status" value="1"/>
</dbReference>
<dbReference type="EMBL" id="JAUSZI010000002">
    <property type="protein sequence ID" value="MDQ1028241.1"/>
    <property type="molecule type" value="Genomic_DNA"/>
</dbReference>
<keyword evidence="2" id="KW-0560">Oxidoreductase</keyword>
<comment type="similarity">
    <text evidence="1 3">Belongs to the short-chain dehydrogenases/reductases (SDR) family.</text>
</comment>
<dbReference type="SUPFAM" id="SSF51735">
    <property type="entry name" value="NAD(P)-binding Rossmann-fold domains"/>
    <property type="match status" value="1"/>
</dbReference>
<sequence length="283" mass="30443">MSKVILVTGAGRGLGTDIAREALAAGHQVVATGRRPEEVEKTLGGPQDNLLVTKLDVTSPDDAEAAAQAAVDRFGRIDVLVNNAGNFFAGYFEEITPDQMRRQIETNLFGPMNVTRAVLPVLRKQRAGHIITLSSSAGLIGQEFCVAYSASKFGVEGWMESLRYDVEPYGIRTTVVEPGFFRTELLVDASTTWPEPTIDDYAERTTATIAAWKSMNGQQTGDPVKLARALLTIADQQEPPLRFVAGADAIEGVEAKARELLAQAQASRELGGDLAYDDTTATA</sequence>
<feature type="domain" description="Ketoreductase" evidence="4">
    <location>
        <begin position="3"/>
        <end position="184"/>
    </location>
</feature>